<evidence type="ECO:0000256" key="1">
    <source>
        <dbReference type="ARBA" id="ARBA00006328"/>
    </source>
</evidence>
<dbReference type="AlphaFoldDB" id="A0A8H3F247"/>
<dbReference type="Gene3D" id="3.90.25.10">
    <property type="entry name" value="UDP-galactose 4-epimerase, domain 1"/>
    <property type="match status" value="1"/>
</dbReference>
<dbReference type="Pfam" id="PF05368">
    <property type="entry name" value="NmrA"/>
    <property type="match status" value="1"/>
</dbReference>
<dbReference type="PANTHER" id="PTHR42748">
    <property type="entry name" value="NITROGEN METABOLITE REPRESSION PROTEIN NMRA FAMILY MEMBER"/>
    <property type="match status" value="1"/>
</dbReference>
<evidence type="ECO:0000259" key="3">
    <source>
        <dbReference type="Pfam" id="PF05368"/>
    </source>
</evidence>
<evidence type="ECO:0000313" key="4">
    <source>
        <dbReference type="EMBL" id="CAF9914353.1"/>
    </source>
</evidence>
<proteinExistence type="inferred from homology"/>
<dbReference type="InterPro" id="IPR051164">
    <property type="entry name" value="NmrA-like_oxidored"/>
</dbReference>
<dbReference type="Proteomes" id="UP000664521">
    <property type="component" value="Unassembled WGS sequence"/>
</dbReference>
<name>A0A8H3F247_9LECA</name>
<comment type="caution">
    <text evidence="4">The sequence shown here is derived from an EMBL/GenBank/DDBJ whole genome shotgun (WGS) entry which is preliminary data.</text>
</comment>
<dbReference type="GO" id="GO:0005634">
    <property type="term" value="C:nucleus"/>
    <property type="evidence" value="ECO:0007669"/>
    <property type="project" value="TreeGrafter"/>
</dbReference>
<organism evidence="4 5">
    <name type="scientific">Heterodermia speciosa</name>
    <dbReference type="NCBI Taxonomy" id="116794"/>
    <lineage>
        <taxon>Eukaryota</taxon>
        <taxon>Fungi</taxon>
        <taxon>Dikarya</taxon>
        <taxon>Ascomycota</taxon>
        <taxon>Pezizomycotina</taxon>
        <taxon>Lecanoromycetes</taxon>
        <taxon>OSLEUM clade</taxon>
        <taxon>Lecanoromycetidae</taxon>
        <taxon>Caliciales</taxon>
        <taxon>Physciaceae</taxon>
        <taxon>Heterodermia</taxon>
    </lineage>
</organism>
<dbReference type="PANTHER" id="PTHR42748:SF25">
    <property type="entry name" value="NMRA FAMILY PROTEIN"/>
    <property type="match status" value="1"/>
</dbReference>
<dbReference type="OrthoDB" id="9997102at2759"/>
<accession>A0A8H3F247</accession>
<dbReference type="EMBL" id="CAJPDS010000014">
    <property type="protein sequence ID" value="CAF9914353.1"/>
    <property type="molecule type" value="Genomic_DNA"/>
</dbReference>
<dbReference type="SUPFAM" id="SSF51735">
    <property type="entry name" value="NAD(P)-binding Rossmann-fold domains"/>
    <property type="match status" value="1"/>
</dbReference>
<sequence length="305" mass="32918">MSGPILVTTATGKQGSAAIRALLKLPSPPSTILAVTRSAASAGAQKLASSSPTIKLVEGTLKNVPALFDAAARLTDRPIWGVYSIQLPQGMDIADEEIQGKSLIDEALARGAKHFVYSSVDRGGTDKSWSNPTDIPHFRTKHNIELYLREKAKGSAMTWTILRPVAFMDNLAPGMQSRVFLASLNSTLKPGQPLQWIACRDIGVFAAKAFENPSEYDGKAIGLAGDELTVDQTSEAFKDVTGEALTPTWSILGSALKLVSAELRAMINWFGSEGYGADIEAVRKMHPALMDLRTWIAEDSKFEKK</sequence>
<dbReference type="Gene3D" id="3.40.50.720">
    <property type="entry name" value="NAD(P)-binding Rossmann-like Domain"/>
    <property type="match status" value="1"/>
</dbReference>
<comment type="similarity">
    <text evidence="1">Belongs to the NmrA-type oxidoreductase family.</text>
</comment>
<dbReference type="InterPro" id="IPR036291">
    <property type="entry name" value="NAD(P)-bd_dom_sf"/>
</dbReference>
<evidence type="ECO:0000256" key="2">
    <source>
        <dbReference type="ARBA" id="ARBA00022857"/>
    </source>
</evidence>
<evidence type="ECO:0000313" key="5">
    <source>
        <dbReference type="Proteomes" id="UP000664521"/>
    </source>
</evidence>
<gene>
    <name evidence="4" type="ORF">HETSPECPRED_001958</name>
</gene>
<protein>
    <recommendedName>
        <fullName evidence="3">NmrA-like domain-containing protein</fullName>
    </recommendedName>
</protein>
<dbReference type="InterPro" id="IPR008030">
    <property type="entry name" value="NmrA-like"/>
</dbReference>
<reference evidence="4" key="1">
    <citation type="submission" date="2021-03" db="EMBL/GenBank/DDBJ databases">
        <authorList>
            <person name="Tagirdzhanova G."/>
        </authorList>
    </citation>
    <scope>NUCLEOTIDE SEQUENCE</scope>
</reference>
<feature type="domain" description="NmrA-like" evidence="3">
    <location>
        <begin position="4"/>
        <end position="284"/>
    </location>
</feature>
<keyword evidence="5" id="KW-1185">Reference proteome</keyword>
<keyword evidence="2" id="KW-0521">NADP</keyword>